<keyword evidence="3" id="KW-0804">Transcription</keyword>
<keyword evidence="6" id="KW-1185">Reference proteome</keyword>
<evidence type="ECO:0000256" key="2">
    <source>
        <dbReference type="ARBA" id="ARBA00023125"/>
    </source>
</evidence>
<dbReference type="PROSITE" id="PS00041">
    <property type="entry name" value="HTH_ARAC_FAMILY_1"/>
    <property type="match status" value="1"/>
</dbReference>
<dbReference type="RefSeq" id="WP_111541105.1">
    <property type="nucleotide sequence ID" value="NZ_QKYV01000004.1"/>
</dbReference>
<gene>
    <name evidence="5" type="ORF">LX95_01817</name>
</gene>
<organism evidence="5 6">
    <name type="scientific">Mesonia algae</name>
    <dbReference type="NCBI Taxonomy" id="213248"/>
    <lineage>
        <taxon>Bacteria</taxon>
        <taxon>Pseudomonadati</taxon>
        <taxon>Bacteroidota</taxon>
        <taxon>Flavobacteriia</taxon>
        <taxon>Flavobacteriales</taxon>
        <taxon>Flavobacteriaceae</taxon>
        <taxon>Mesonia</taxon>
    </lineage>
</organism>
<proteinExistence type="predicted"/>
<accession>A0A2W7I3H1</accession>
<keyword evidence="2 5" id="KW-0238">DNA-binding</keyword>
<dbReference type="PANTHER" id="PTHR47893:SF1">
    <property type="entry name" value="REGULATORY PROTEIN PCHR"/>
    <property type="match status" value="1"/>
</dbReference>
<protein>
    <submittedName>
        <fullName evidence="5">AraC-like DNA-binding protein</fullName>
    </submittedName>
</protein>
<evidence type="ECO:0000256" key="1">
    <source>
        <dbReference type="ARBA" id="ARBA00023015"/>
    </source>
</evidence>
<dbReference type="SMART" id="SM00342">
    <property type="entry name" value="HTH_ARAC"/>
    <property type="match status" value="1"/>
</dbReference>
<reference evidence="5 6" key="1">
    <citation type="submission" date="2018-06" db="EMBL/GenBank/DDBJ databases">
        <title>Genomic Encyclopedia of Archaeal and Bacterial Type Strains, Phase II (KMG-II): from individual species to whole genera.</title>
        <authorList>
            <person name="Goeker M."/>
        </authorList>
    </citation>
    <scope>NUCLEOTIDE SEQUENCE [LARGE SCALE GENOMIC DNA]</scope>
    <source>
        <strain evidence="5 6">DSM 15361</strain>
    </source>
</reference>
<sequence>MNFIYTKSVSLPHIIIDIAKELKTTFKEKCGEYSLEIPSSSGEGVIKVNSFKNGLALLQWDCCFHKTLELQFSKQKCHSLKFIYCLEGEVIHYFESQNEPHTLAQYQHAIVAPTSDSHYTIRFNKNTRIKIFGIEVIREEFLHKIDYDLPSFNLPLENILQDVEANSFFYYQGLRNLELADMYSEINSPTSHKFLDKIFLEGQTYRLLSHHMLVFIQETDFTHKENNLRKAEITLIKNAATLILLELSQPLTIENLAKRVGLNPNKLQMGFKTIFQLTVNKYIRRKRLERAKLLLKTTDLNISQISEEIGISSVSYFSKIFKEEYGKKPSKFKEKTKV</sequence>
<dbReference type="AlphaFoldDB" id="A0A2W7I3H1"/>
<keyword evidence="1" id="KW-0805">Transcription regulation</keyword>
<evidence type="ECO:0000313" key="6">
    <source>
        <dbReference type="Proteomes" id="UP000249542"/>
    </source>
</evidence>
<dbReference type="InterPro" id="IPR053142">
    <property type="entry name" value="PchR_regulatory_protein"/>
</dbReference>
<dbReference type="InterPro" id="IPR018062">
    <property type="entry name" value="HTH_AraC-typ_CS"/>
</dbReference>
<dbReference type="InterPro" id="IPR020449">
    <property type="entry name" value="Tscrpt_reg_AraC-type_HTH"/>
</dbReference>
<dbReference type="PRINTS" id="PR00032">
    <property type="entry name" value="HTHARAC"/>
</dbReference>
<dbReference type="Pfam" id="PF12833">
    <property type="entry name" value="HTH_18"/>
    <property type="match status" value="1"/>
</dbReference>
<dbReference type="EMBL" id="QKYV01000004">
    <property type="protein sequence ID" value="PZW40749.1"/>
    <property type="molecule type" value="Genomic_DNA"/>
</dbReference>
<dbReference type="Proteomes" id="UP000249542">
    <property type="component" value="Unassembled WGS sequence"/>
</dbReference>
<name>A0A2W7I3H1_9FLAO</name>
<dbReference type="GO" id="GO:0043565">
    <property type="term" value="F:sequence-specific DNA binding"/>
    <property type="evidence" value="ECO:0007669"/>
    <property type="project" value="InterPro"/>
</dbReference>
<dbReference type="GO" id="GO:0003700">
    <property type="term" value="F:DNA-binding transcription factor activity"/>
    <property type="evidence" value="ECO:0007669"/>
    <property type="project" value="InterPro"/>
</dbReference>
<comment type="caution">
    <text evidence="5">The sequence shown here is derived from an EMBL/GenBank/DDBJ whole genome shotgun (WGS) entry which is preliminary data.</text>
</comment>
<dbReference type="PANTHER" id="PTHR47893">
    <property type="entry name" value="REGULATORY PROTEIN PCHR"/>
    <property type="match status" value="1"/>
</dbReference>
<dbReference type="Gene3D" id="1.10.10.60">
    <property type="entry name" value="Homeodomain-like"/>
    <property type="match status" value="2"/>
</dbReference>
<evidence type="ECO:0000259" key="4">
    <source>
        <dbReference type="PROSITE" id="PS01124"/>
    </source>
</evidence>
<dbReference type="InterPro" id="IPR018060">
    <property type="entry name" value="HTH_AraC"/>
</dbReference>
<evidence type="ECO:0000256" key="3">
    <source>
        <dbReference type="ARBA" id="ARBA00023163"/>
    </source>
</evidence>
<dbReference type="PROSITE" id="PS01124">
    <property type="entry name" value="HTH_ARAC_FAMILY_2"/>
    <property type="match status" value="1"/>
</dbReference>
<dbReference type="SUPFAM" id="SSF46689">
    <property type="entry name" value="Homeodomain-like"/>
    <property type="match status" value="2"/>
</dbReference>
<dbReference type="InterPro" id="IPR009057">
    <property type="entry name" value="Homeodomain-like_sf"/>
</dbReference>
<evidence type="ECO:0000313" key="5">
    <source>
        <dbReference type="EMBL" id="PZW40749.1"/>
    </source>
</evidence>
<feature type="domain" description="HTH araC/xylS-type" evidence="4">
    <location>
        <begin position="237"/>
        <end position="335"/>
    </location>
</feature>